<dbReference type="InterPro" id="IPR050706">
    <property type="entry name" value="Cyclic-di-GMP_PDE-like"/>
</dbReference>
<dbReference type="EMBL" id="PYOC01000004">
    <property type="protein sequence ID" value="PSV46852.1"/>
    <property type="molecule type" value="Genomic_DNA"/>
</dbReference>
<dbReference type="Gene3D" id="3.40.50.2300">
    <property type="match status" value="1"/>
</dbReference>
<dbReference type="SMART" id="SM00052">
    <property type="entry name" value="EAL"/>
    <property type="match status" value="1"/>
</dbReference>
<dbReference type="Pfam" id="PF00563">
    <property type="entry name" value="EAL"/>
    <property type="match status" value="1"/>
</dbReference>
<dbReference type="InterPro" id="IPR035919">
    <property type="entry name" value="EAL_sf"/>
</dbReference>
<evidence type="ECO:0008006" key="6">
    <source>
        <dbReference type="Google" id="ProtNLM"/>
    </source>
</evidence>
<dbReference type="SUPFAM" id="SSF52172">
    <property type="entry name" value="CheY-like"/>
    <property type="match status" value="1"/>
</dbReference>
<evidence type="ECO:0000259" key="2">
    <source>
        <dbReference type="PROSITE" id="PS50110"/>
    </source>
</evidence>
<dbReference type="SMART" id="SM00448">
    <property type="entry name" value="REC"/>
    <property type="match status" value="1"/>
</dbReference>
<dbReference type="AlphaFoldDB" id="A0A2T3L837"/>
<evidence type="ECO:0000259" key="3">
    <source>
        <dbReference type="PROSITE" id="PS50883"/>
    </source>
</evidence>
<comment type="caution">
    <text evidence="4">The sequence shown here is derived from an EMBL/GenBank/DDBJ whole genome shotgun (WGS) entry which is preliminary data.</text>
</comment>
<dbReference type="GO" id="GO:0000160">
    <property type="term" value="P:phosphorelay signal transduction system"/>
    <property type="evidence" value="ECO:0007669"/>
    <property type="project" value="InterPro"/>
</dbReference>
<dbReference type="GO" id="GO:0071111">
    <property type="term" value="F:cyclic-guanylate-specific phosphodiesterase activity"/>
    <property type="evidence" value="ECO:0007669"/>
    <property type="project" value="InterPro"/>
</dbReference>
<feature type="modified residue" description="4-aspartylphosphate" evidence="1">
    <location>
        <position position="55"/>
    </location>
</feature>
<feature type="domain" description="Response regulatory" evidence="2">
    <location>
        <begin position="2"/>
        <end position="125"/>
    </location>
</feature>
<dbReference type="Proteomes" id="UP000241803">
    <property type="component" value="Unassembled WGS sequence"/>
</dbReference>
<evidence type="ECO:0000313" key="4">
    <source>
        <dbReference type="EMBL" id="PSV46852.1"/>
    </source>
</evidence>
<dbReference type="PANTHER" id="PTHR33121:SF79">
    <property type="entry name" value="CYCLIC DI-GMP PHOSPHODIESTERASE PDED-RELATED"/>
    <property type="match status" value="1"/>
</dbReference>
<organism evidence="4 5">
    <name type="scientific">Photobacterium indicum</name>
    <dbReference type="NCBI Taxonomy" id="81447"/>
    <lineage>
        <taxon>Bacteria</taxon>
        <taxon>Pseudomonadati</taxon>
        <taxon>Pseudomonadota</taxon>
        <taxon>Gammaproteobacteria</taxon>
        <taxon>Vibrionales</taxon>
        <taxon>Vibrionaceae</taxon>
        <taxon>Photobacterium</taxon>
    </lineage>
</organism>
<keyword evidence="1" id="KW-0597">Phosphoprotein</keyword>
<dbReference type="InterPro" id="IPR001633">
    <property type="entry name" value="EAL_dom"/>
</dbReference>
<dbReference type="RefSeq" id="WP_107254053.1">
    <property type="nucleotide sequence ID" value="NZ_PYOC01000004.1"/>
</dbReference>
<dbReference type="CDD" id="cd01948">
    <property type="entry name" value="EAL"/>
    <property type="match status" value="1"/>
</dbReference>
<gene>
    <name evidence="4" type="ORF">C9J47_13825</name>
</gene>
<dbReference type="InterPro" id="IPR011006">
    <property type="entry name" value="CheY-like_superfamily"/>
</dbReference>
<dbReference type="Pfam" id="PF00072">
    <property type="entry name" value="Response_reg"/>
    <property type="match status" value="1"/>
</dbReference>
<evidence type="ECO:0000256" key="1">
    <source>
        <dbReference type="PROSITE-ProRule" id="PRU00169"/>
    </source>
</evidence>
<sequence>MKILLIEDHDFQRHILLTQLNQIIVQGTDKVMGAASGIEALSLMGDFQPDVLICDLNMPEMDGITFLSRIAEQAFSGFIIITSATSPKVINAVSKMCASYDLNLLGSLIKPAKMNVMADLLEHARQHQSLSIEVESYSSLCTEKLSLTTLQQALDQRWLIPYFQPLVKLETGEWVGCEALIRLEHPTLGVIVPDRFLPQLSAMGKDAELAMLSIHYIIKHQKQLCQRKVAVNITPDTLVLDGFVDQVLMLTNEHHSLSSHLYFEITESNALKDTGRALEAASRLGMHGFKLSIDDFGTGYSSLKQLETLPFESLKLDMSFIQALPTSRTAHAIVESSLLLTQRLRLTSVAEGIENQSLWHQLQQLDCDLAQGYFIAAPMHANMLSTWHNEWQYKVRHLNLDLLHTTER</sequence>
<name>A0A2T3L837_9GAMM</name>
<reference evidence="4 5" key="1">
    <citation type="submission" date="2018-03" db="EMBL/GenBank/DDBJ databases">
        <title>Whole genome sequencing of Histamine producing bacteria.</title>
        <authorList>
            <person name="Butler K."/>
        </authorList>
    </citation>
    <scope>NUCLEOTIDE SEQUENCE [LARGE SCALE GENOMIC DNA]</scope>
    <source>
        <strain evidence="4 5">ATCC 19614</strain>
    </source>
</reference>
<evidence type="ECO:0000313" key="5">
    <source>
        <dbReference type="Proteomes" id="UP000241803"/>
    </source>
</evidence>
<dbReference type="PANTHER" id="PTHR33121">
    <property type="entry name" value="CYCLIC DI-GMP PHOSPHODIESTERASE PDEF"/>
    <property type="match status" value="1"/>
</dbReference>
<dbReference type="PROSITE" id="PS50110">
    <property type="entry name" value="RESPONSE_REGULATORY"/>
    <property type="match status" value="1"/>
</dbReference>
<dbReference type="SUPFAM" id="SSF141868">
    <property type="entry name" value="EAL domain-like"/>
    <property type="match status" value="1"/>
</dbReference>
<feature type="domain" description="EAL" evidence="3">
    <location>
        <begin position="143"/>
        <end position="392"/>
    </location>
</feature>
<dbReference type="InterPro" id="IPR001789">
    <property type="entry name" value="Sig_transdc_resp-reg_receiver"/>
</dbReference>
<dbReference type="Gene3D" id="3.20.20.450">
    <property type="entry name" value="EAL domain"/>
    <property type="match status" value="1"/>
</dbReference>
<proteinExistence type="predicted"/>
<accession>A0A2T3L837</accession>
<keyword evidence="5" id="KW-1185">Reference proteome</keyword>
<dbReference type="PROSITE" id="PS50883">
    <property type="entry name" value="EAL"/>
    <property type="match status" value="1"/>
</dbReference>
<protein>
    <recommendedName>
        <fullName evidence="6">Diguanylate phosphodiesterase</fullName>
    </recommendedName>
</protein>